<dbReference type="PANTHER" id="PTHR37846">
    <property type="entry name" value="YALI0B21296P"/>
    <property type="match status" value="1"/>
</dbReference>
<evidence type="ECO:0000313" key="3">
    <source>
        <dbReference type="EMBL" id="KAK1924078.1"/>
    </source>
</evidence>
<protein>
    <recommendedName>
        <fullName evidence="2">DUF7719 domain-containing protein</fullName>
    </recommendedName>
</protein>
<evidence type="ECO:0000259" key="2">
    <source>
        <dbReference type="Pfam" id="PF24841"/>
    </source>
</evidence>
<keyword evidence="4" id="KW-1185">Reference proteome</keyword>
<evidence type="ECO:0000313" key="4">
    <source>
        <dbReference type="Proteomes" id="UP001182556"/>
    </source>
</evidence>
<organism evidence="3 4">
    <name type="scientific">Papiliotrema laurentii</name>
    <name type="common">Cryptococcus laurentii</name>
    <dbReference type="NCBI Taxonomy" id="5418"/>
    <lineage>
        <taxon>Eukaryota</taxon>
        <taxon>Fungi</taxon>
        <taxon>Dikarya</taxon>
        <taxon>Basidiomycota</taxon>
        <taxon>Agaricomycotina</taxon>
        <taxon>Tremellomycetes</taxon>
        <taxon>Tremellales</taxon>
        <taxon>Rhynchogastremaceae</taxon>
        <taxon>Papiliotrema</taxon>
    </lineage>
</organism>
<feature type="compositionally biased region" description="Acidic residues" evidence="1">
    <location>
        <begin position="1"/>
        <end position="11"/>
    </location>
</feature>
<proteinExistence type="predicted"/>
<dbReference type="AlphaFoldDB" id="A0AAD9D112"/>
<comment type="caution">
    <text evidence="3">The sequence shown here is derived from an EMBL/GenBank/DDBJ whole genome shotgun (WGS) entry which is preliminary data.</text>
</comment>
<feature type="compositionally biased region" description="Basic and acidic residues" evidence="1">
    <location>
        <begin position="74"/>
        <end position="83"/>
    </location>
</feature>
<dbReference type="PANTHER" id="PTHR37846:SF1">
    <property type="entry name" value="DEACETYLASE-LIKE PROTEIN"/>
    <property type="match status" value="1"/>
</dbReference>
<dbReference type="Proteomes" id="UP001182556">
    <property type="component" value="Unassembled WGS sequence"/>
</dbReference>
<feature type="compositionally biased region" description="Acidic residues" evidence="1">
    <location>
        <begin position="84"/>
        <end position="102"/>
    </location>
</feature>
<dbReference type="EMBL" id="JAODAN010000005">
    <property type="protein sequence ID" value="KAK1924078.1"/>
    <property type="molecule type" value="Genomic_DNA"/>
</dbReference>
<sequence>MAVVEDVEEEQTTSRSSQTVIGDNGLRHRIPLTHPSEVRKTKTTIKPLVDLGLPQQAQDDVMDAINASFASNDPHYRQPRVGDTDDDEEEEEEYEEEGSEGEGGERVVNDAEEKDPNEEFWDEFFDSLIITVPFTFLYLLLDILVHLQYQHRPTLAELASHLVRAVPTLGVLVFFTNRHATHPATIWFLTSASILSGSRLIWLVNKAGWSLTTNQAPPMGTLWILTIVQLPLSRAVLALAGVAAYTYHSGLKIMP</sequence>
<evidence type="ECO:0000256" key="1">
    <source>
        <dbReference type="SAM" id="MobiDB-lite"/>
    </source>
</evidence>
<dbReference type="Pfam" id="PF24841">
    <property type="entry name" value="DUF7719"/>
    <property type="match status" value="1"/>
</dbReference>
<gene>
    <name evidence="3" type="ORF">DB88DRAFT_489025</name>
</gene>
<name>A0AAD9D112_PAPLA</name>
<feature type="region of interest" description="Disordered" evidence="1">
    <location>
        <begin position="1"/>
        <end position="23"/>
    </location>
</feature>
<feature type="domain" description="DUF7719" evidence="2">
    <location>
        <begin position="188"/>
        <end position="253"/>
    </location>
</feature>
<accession>A0AAD9D112</accession>
<reference evidence="3" key="1">
    <citation type="submission" date="2023-02" db="EMBL/GenBank/DDBJ databases">
        <title>Identification and recombinant expression of a fungal hydrolase from Papiliotrema laurentii that hydrolyzes apple cutin and clears colloidal polyester polyurethane.</title>
        <authorList>
            <consortium name="DOE Joint Genome Institute"/>
            <person name="Roman V.A."/>
            <person name="Bojanowski C."/>
            <person name="Crable B.R."/>
            <person name="Wagner D.N."/>
            <person name="Hung C.S."/>
            <person name="Nadeau L.J."/>
            <person name="Schratz L."/>
            <person name="Haridas S."/>
            <person name="Pangilinan J."/>
            <person name="Lipzen A."/>
            <person name="Na H."/>
            <person name="Yan M."/>
            <person name="Ng V."/>
            <person name="Grigoriev I.V."/>
            <person name="Spatafora J.W."/>
            <person name="Barlow D."/>
            <person name="Biffinger J."/>
            <person name="Kelley-Loughnane N."/>
            <person name="Varaljay V.A."/>
            <person name="Crookes-Goodson W.J."/>
        </authorList>
    </citation>
    <scope>NUCLEOTIDE SEQUENCE</scope>
    <source>
        <strain evidence="3">5307AH</strain>
    </source>
</reference>
<dbReference type="InterPro" id="IPR056136">
    <property type="entry name" value="DUF7719"/>
</dbReference>
<feature type="region of interest" description="Disordered" evidence="1">
    <location>
        <begin position="68"/>
        <end position="108"/>
    </location>
</feature>